<organism evidence="1 2">
    <name type="scientific">Rhabditophanes sp. KR3021</name>
    <dbReference type="NCBI Taxonomy" id="114890"/>
    <lineage>
        <taxon>Eukaryota</taxon>
        <taxon>Metazoa</taxon>
        <taxon>Ecdysozoa</taxon>
        <taxon>Nematoda</taxon>
        <taxon>Chromadorea</taxon>
        <taxon>Rhabditida</taxon>
        <taxon>Tylenchina</taxon>
        <taxon>Panagrolaimomorpha</taxon>
        <taxon>Strongyloidoidea</taxon>
        <taxon>Alloionematidae</taxon>
        <taxon>Rhabditophanes</taxon>
    </lineage>
</organism>
<protein>
    <submittedName>
        <fullName evidence="2">Uncharacterized protein</fullName>
    </submittedName>
</protein>
<evidence type="ECO:0000313" key="1">
    <source>
        <dbReference type="Proteomes" id="UP000095286"/>
    </source>
</evidence>
<proteinExistence type="predicted"/>
<accession>A0AC35UI82</accession>
<sequence length="119" mass="13901">MLIKVFVLLFMILYFVYGKKWHGHSSSSSGSHEHHGRKGSRKGHWPQQYSNNYGYQPHYNSYDNSGIDQKLLNRFSHIHSAKNEHGDSAFDSVEHEEHLHNTENGQHVHKENFAPPNHR</sequence>
<dbReference type="Proteomes" id="UP000095286">
    <property type="component" value="Unplaced"/>
</dbReference>
<evidence type="ECO:0000313" key="2">
    <source>
        <dbReference type="WBParaSite" id="RSKR_0001167450.1"/>
    </source>
</evidence>
<name>A0AC35UI82_9BILA</name>
<dbReference type="WBParaSite" id="RSKR_0001167450.1">
    <property type="protein sequence ID" value="RSKR_0001167450.1"/>
    <property type="gene ID" value="RSKR_0001167450"/>
</dbReference>
<reference evidence="2" key="1">
    <citation type="submission" date="2016-11" db="UniProtKB">
        <authorList>
            <consortium name="WormBaseParasite"/>
        </authorList>
    </citation>
    <scope>IDENTIFICATION</scope>
    <source>
        <strain evidence="2">KR3021</strain>
    </source>
</reference>